<evidence type="ECO:0000256" key="2">
    <source>
        <dbReference type="ARBA" id="ARBA00023008"/>
    </source>
</evidence>
<dbReference type="PANTHER" id="PTHR12151:SF25">
    <property type="entry name" value="LINALOOL DEHYDRATASE_ISOMERASE DOMAIN-CONTAINING PROTEIN"/>
    <property type="match status" value="1"/>
</dbReference>
<gene>
    <name evidence="7" type="ORF">EPA93_13810</name>
</gene>
<accession>A0A4P6JPL1</accession>
<keyword evidence="2 3" id="KW-0186">Copper</keyword>
<feature type="domain" description="Thioredoxin" evidence="6">
    <location>
        <begin position="55"/>
        <end position="220"/>
    </location>
</feature>
<dbReference type="RefSeq" id="WP_129888086.1">
    <property type="nucleotide sequence ID" value="NZ_CP035758.1"/>
</dbReference>
<evidence type="ECO:0000259" key="6">
    <source>
        <dbReference type="PROSITE" id="PS51352"/>
    </source>
</evidence>
<evidence type="ECO:0000256" key="1">
    <source>
        <dbReference type="ARBA" id="ARBA00010996"/>
    </source>
</evidence>
<feature type="binding site" evidence="3">
    <location>
        <position position="93"/>
    </location>
    <ligand>
        <name>Cu cation</name>
        <dbReference type="ChEBI" id="CHEBI:23378"/>
    </ligand>
</feature>
<evidence type="ECO:0000313" key="7">
    <source>
        <dbReference type="EMBL" id="QBD77022.1"/>
    </source>
</evidence>
<dbReference type="Gene3D" id="3.40.30.10">
    <property type="entry name" value="Glutaredoxin"/>
    <property type="match status" value="1"/>
</dbReference>
<keyword evidence="8" id="KW-1185">Reference proteome</keyword>
<dbReference type="KEGG" id="kbs:EPA93_13810"/>
<keyword evidence="4" id="KW-1015">Disulfide bond</keyword>
<feature type="region of interest" description="Disordered" evidence="5">
    <location>
        <begin position="37"/>
        <end position="68"/>
    </location>
</feature>
<reference evidence="7 8" key="1">
    <citation type="submission" date="2019-01" db="EMBL/GenBank/DDBJ databases">
        <title>Ktedonosporobacter rubrisoli SCAWS-G2.</title>
        <authorList>
            <person name="Huang Y."/>
            <person name="Yan B."/>
        </authorList>
    </citation>
    <scope>NUCLEOTIDE SEQUENCE [LARGE SCALE GENOMIC DNA]</scope>
    <source>
        <strain evidence="7 8">SCAWS-G2</strain>
    </source>
</reference>
<dbReference type="PANTHER" id="PTHR12151">
    <property type="entry name" value="ELECTRON TRANSPORT PROTIN SCO1/SENC FAMILY MEMBER"/>
    <property type="match status" value="1"/>
</dbReference>
<dbReference type="OrthoDB" id="9811998at2"/>
<dbReference type="InterPro" id="IPR003782">
    <property type="entry name" value="SCO1/SenC"/>
</dbReference>
<evidence type="ECO:0000256" key="3">
    <source>
        <dbReference type="PIRSR" id="PIRSR603782-1"/>
    </source>
</evidence>
<dbReference type="EMBL" id="CP035758">
    <property type="protein sequence ID" value="QBD77022.1"/>
    <property type="molecule type" value="Genomic_DNA"/>
</dbReference>
<dbReference type="GO" id="GO:0046872">
    <property type="term" value="F:metal ion binding"/>
    <property type="evidence" value="ECO:0007669"/>
    <property type="project" value="UniProtKB-KW"/>
</dbReference>
<dbReference type="CDD" id="cd02968">
    <property type="entry name" value="SCO"/>
    <property type="match status" value="1"/>
</dbReference>
<dbReference type="SUPFAM" id="SSF52833">
    <property type="entry name" value="Thioredoxin-like"/>
    <property type="match status" value="1"/>
</dbReference>
<proteinExistence type="inferred from homology"/>
<feature type="binding site" evidence="3">
    <location>
        <position position="185"/>
    </location>
    <ligand>
        <name>Cu cation</name>
        <dbReference type="ChEBI" id="CHEBI:23378"/>
    </ligand>
</feature>
<evidence type="ECO:0000256" key="5">
    <source>
        <dbReference type="SAM" id="MobiDB-lite"/>
    </source>
</evidence>
<name>A0A4P6JPL1_KTERU</name>
<evidence type="ECO:0000256" key="4">
    <source>
        <dbReference type="PIRSR" id="PIRSR603782-2"/>
    </source>
</evidence>
<feature type="disulfide bond" description="Redox-active" evidence="4">
    <location>
        <begin position="93"/>
        <end position="97"/>
    </location>
</feature>
<dbReference type="Proteomes" id="UP000290365">
    <property type="component" value="Chromosome"/>
</dbReference>
<dbReference type="AlphaFoldDB" id="A0A4P6JPL1"/>
<dbReference type="InterPro" id="IPR013766">
    <property type="entry name" value="Thioredoxin_domain"/>
</dbReference>
<dbReference type="InterPro" id="IPR036249">
    <property type="entry name" value="Thioredoxin-like_sf"/>
</dbReference>
<protein>
    <submittedName>
        <fullName evidence="7">SCO family protein</fullName>
    </submittedName>
</protein>
<evidence type="ECO:0000313" key="8">
    <source>
        <dbReference type="Proteomes" id="UP000290365"/>
    </source>
</evidence>
<keyword evidence="3" id="KW-0479">Metal-binding</keyword>
<dbReference type="PROSITE" id="PS51257">
    <property type="entry name" value="PROKAR_LIPOPROTEIN"/>
    <property type="match status" value="1"/>
</dbReference>
<comment type="similarity">
    <text evidence="1">Belongs to the SCO1/2 family.</text>
</comment>
<feature type="binding site" evidence="3">
    <location>
        <position position="97"/>
    </location>
    <ligand>
        <name>Cu cation</name>
        <dbReference type="ChEBI" id="CHEBI:23378"/>
    </ligand>
</feature>
<dbReference type="Pfam" id="PF02630">
    <property type="entry name" value="SCO1-SenC"/>
    <property type="match status" value="1"/>
</dbReference>
<sequence>MRKRVLLARSVQSWLWIIAAILFLSACGRAGQTDMSMNMNTMPSSSDATTPAEADLGKAPGPDFRLQDQQGKPVALSQLKGNVVVLSFLYTHCPDMCPLAAEKFHQALSQLGDDAKKVSVLAVSVDPANDTEASAQKFSQEHRLDTNPRWHFLLGKRDELIPIWKDYHIYTDALKQDANGQAISHMGIVYLIDQQGKERTLLPVNFSAKQLANDIKGLLKES</sequence>
<dbReference type="PROSITE" id="PS51352">
    <property type="entry name" value="THIOREDOXIN_2"/>
    <property type="match status" value="1"/>
</dbReference>
<feature type="compositionally biased region" description="Low complexity" evidence="5">
    <location>
        <begin position="37"/>
        <end position="47"/>
    </location>
</feature>
<organism evidence="7 8">
    <name type="scientific">Ktedonosporobacter rubrisoli</name>
    <dbReference type="NCBI Taxonomy" id="2509675"/>
    <lineage>
        <taxon>Bacteria</taxon>
        <taxon>Bacillati</taxon>
        <taxon>Chloroflexota</taxon>
        <taxon>Ktedonobacteria</taxon>
        <taxon>Ktedonobacterales</taxon>
        <taxon>Ktedonosporobacteraceae</taxon>
        <taxon>Ktedonosporobacter</taxon>
    </lineage>
</organism>